<feature type="domain" description="U3 small nucleolar RNA-associated protein 6 N-terminal" evidence="11">
    <location>
        <begin position="12"/>
        <end position="85"/>
    </location>
</feature>
<dbReference type="InterPro" id="IPR055433">
    <property type="entry name" value="HAT_Syf1-like_N"/>
</dbReference>
<dbReference type="eggNOG" id="KOG2396">
    <property type="taxonomic scope" value="Eukaryota"/>
</dbReference>
<proteinExistence type="inferred from homology"/>
<keyword evidence="7" id="KW-0677">Repeat</keyword>
<organism evidence="13 14">
    <name type="scientific">Phaeoacremonium minimum (strain UCR-PA7)</name>
    <name type="common">Esca disease fungus</name>
    <name type="synonym">Togninia minima</name>
    <dbReference type="NCBI Taxonomy" id="1286976"/>
    <lineage>
        <taxon>Eukaryota</taxon>
        <taxon>Fungi</taxon>
        <taxon>Dikarya</taxon>
        <taxon>Ascomycota</taxon>
        <taxon>Pezizomycotina</taxon>
        <taxon>Sordariomycetes</taxon>
        <taxon>Sordariomycetidae</taxon>
        <taxon>Togniniales</taxon>
        <taxon>Togniniaceae</taxon>
        <taxon>Phaeoacremonium</taxon>
    </lineage>
</organism>
<evidence type="ECO:0000313" key="13">
    <source>
        <dbReference type="EMBL" id="EON98463.1"/>
    </source>
</evidence>
<evidence type="ECO:0000259" key="11">
    <source>
        <dbReference type="Pfam" id="PF08640"/>
    </source>
</evidence>
<evidence type="ECO:0000256" key="4">
    <source>
        <dbReference type="ARBA" id="ARBA00022552"/>
    </source>
</evidence>
<dbReference type="Proteomes" id="UP000014074">
    <property type="component" value="Unassembled WGS sequence"/>
</dbReference>
<dbReference type="Gene3D" id="1.25.40.10">
    <property type="entry name" value="Tetratricopeptide repeat domain"/>
    <property type="match status" value="1"/>
</dbReference>
<evidence type="ECO:0000256" key="2">
    <source>
        <dbReference type="ARBA" id="ARBA00008644"/>
    </source>
</evidence>
<evidence type="ECO:0000256" key="9">
    <source>
        <dbReference type="ARBA" id="ARBA00023242"/>
    </source>
</evidence>
<dbReference type="PANTHER" id="PTHR23271">
    <property type="entry name" value="HEPATOCELLULAR CARCINOMA-ASSOCIATED ANTIGEN 66"/>
    <property type="match status" value="1"/>
</dbReference>
<evidence type="ECO:0000256" key="10">
    <source>
        <dbReference type="SAM" id="MobiDB-lite"/>
    </source>
</evidence>
<evidence type="ECO:0000256" key="7">
    <source>
        <dbReference type="ARBA" id="ARBA00022737"/>
    </source>
</evidence>
<keyword evidence="14" id="KW-1185">Reference proteome</keyword>
<reference evidence="14" key="1">
    <citation type="journal article" date="2013" name="Genome Announc.">
        <title>Draft genome sequence of the ascomycete Phaeoacremonium aleophilum strain UCR-PA7, a causal agent of the esca disease complex in grapevines.</title>
        <authorList>
            <person name="Blanco-Ulate B."/>
            <person name="Rolshausen P."/>
            <person name="Cantu D."/>
        </authorList>
    </citation>
    <scope>NUCLEOTIDE SEQUENCE [LARGE SCALE GENOMIC DNA]</scope>
    <source>
        <strain evidence="14">UCR-PA7</strain>
    </source>
</reference>
<dbReference type="GeneID" id="19326665"/>
<dbReference type="Pfam" id="PF08640">
    <property type="entry name" value="U3_assoc_6"/>
    <property type="match status" value="1"/>
</dbReference>
<dbReference type="GO" id="GO:0006397">
    <property type="term" value="P:mRNA processing"/>
    <property type="evidence" value="ECO:0007669"/>
    <property type="project" value="UniProtKB-KW"/>
</dbReference>
<keyword evidence="6" id="KW-0747">Spliceosome</keyword>
<evidence type="ECO:0000313" key="14">
    <source>
        <dbReference type="Proteomes" id="UP000014074"/>
    </source>
</evidence>
<protein>
    <submittedName>
        <fullName evidence="13">Putative u3 small nucleolar rna-associated protein 6 protein</fullName>
    </submittedName>
</protein>
<evidence type="ECO:0000256" key="5">
    <source>
        <dbReference type="ARBA" id="ARBA00022664"/>
    </source>
</evidence>
<dbReference type="HOGENOM" id="CLU_026025_3_1_1"/>
<dbReference type="InterPro" id="IPR003107">
    <property type="entry name" value="HAT"/>
</dbReference>
<evidence type="ECO:0000256" key="8">
    <source>
        <dbReference type="ARBA" id="ARBA00023187"/>
    </source>
</evidence>
<sequence>MANVAEKARFYLERSVPQLREFEEKEIFSKDEIRTLVQKRSEFEHIVLGPGSKPADFQAYIAWELSLEALRAKRCRRLKIKHATSHAGQAKVFNIYERAVFRHPGSVTLWRQYLDYAADVKATRRWRKIVTRALRLHPMDAGLWAMAARRAARNGDMDNARSLFMRGCRFCNTEPVLWIEYARSEMEWLGRMEGKKGTKALAAARSAETEEEDDIIRLNDDSEDEDDDDGDDVLIPDLAAADGKKAKKVFNEEAVKKLEKSPALDGAIPRAIFEVSKKQPFFGPEAAEAFFNLFSLFTDVGAQAKLIQFVLDSMAEMYPNHAATCSCLVRHPLVGVDVSTAAFPKALRESLARIKVQTEATEDRELFTAKTVGWIDPILAKEDLDSALRTVLEHTKRKLESP</sequence>
<accession>R8BGM2</accession>
<feature type="region of interest" description="Disordered" evidence="10">
    <location>
        <begin position="204"/>
        <end position="231"/>
    </location>
</feature>
<gene>
    <name evidence="13" type="ORF">UCRPA7_6048</name>
</gene>
<evidence type="ECO:0000256" key="6">
    <source>
        <dbReference type="ARBA" id="ARBA00022728"/>
    </source>
</evidence>
<comment type="subcellular location">
    <subcellularLocation>
        <location evidence="1">Nucleus</location>
        <location evidence="1">Nucleolus</location>
    </subcellularLocation>
</comment>
<keyword evidence="8" id="KW-0508">mRNA splicing</keyword>
<dbReference type="GO" id="GO:0000462">
    <property type="term" value="P:maturation of SSU-rRNA from tricistronic rRNA transcript (SSU-rRNA, 5.8S rRNA, LSU-rRNA)"/>
    <property type="evidence" value="ECO:0007669"/>
    <property type="project" value="InterPro"/>
</dbReference>
<dbReference type="KEGG" id="tmn:UCRPA7_6048"/>
<dbReference type="GO" id="GO:0008380">
    <property type="term" value="P:RNA splicing"/>
    <property type="evidence" value="ECO:0007669"/>
    <property type="project" value="UniProtKB-KW"/>
</dbReference>
<dbReference type="RefSeq" id="XP_007916781.1">
    <property type="nucleotide sequence ID" value="XM_007918590.1"/>
</dbReference>
<dbReference type="EMBL" id="KB933216">
    <property type="protein sequence ID" value="EON98463.1"/>
    <property type="molecule type" value="Genomic_DNA"/>
</dbReference>
<keyword evidence="4" id="KW-0698">rRNA processing</keyword>
<dbReference type="InterPro" id="IPR055347">
    <property type="entry name" value="UTP6_N"/>
</dbReference>
<evidence type="ECO:0000256" key="3">
    <source>
        <dbReference type="ARBA" id="ARBA00010734"/>
    </source>
</evidence>
<dbReference type="Pfam" id="PF23233">
    <property type="entry name" value="HAT_Syf1_CNRKL1_N"/>
    <property type="match status" value="1"/>
</dbReference>
<keyword evidence="5" id="KW-0507">mRNA processing</keyword>
<dbReference type="GO" id="GO:0030515">
    <property type="term" value="F:snoRNA binding"/>
    <property type="evidence" value="ECO:0007669"/>
    <property type="project" value="InterPro"/>
</dbReference>
<keyword evidence="9" id="KW-0539">Nucleus</keyword>
<dbReference type="GO" id="GO:0034388">
    <property type="term" value="C:Pwp2p-containing subcomplex of 90S preribosome"/>
    <property type="evidence" value="ECO:0007669"/>
    <property type="project" value="TreeGrafter"/>
</dbReference>
<dbReference type="OrthoDB" id="28112at2759"/>
<dbReference type="PANTHER" id="PTHR23271:SF1">
    <property type="entry name" value="U3 SMALL NUCLEOLAR RNA-ASSOCIATED PROTEIN 6 HOMOLOG"/>
    <property type="match status" value="1"/>
</dbReference>
<dbReference type="GO" id="GO:0032040">
    <property type="term" value="C:small-subunit processome"/>
    <property type="evidence" value="ECO:0007669"/>
    <property type="project" value="TreeGrafter"/>
</dbReference>
<comment type="similarity">
    <text evidence="2">Belongs to the crooked-neck family.</text>
</comment>
<evidence type="ECO:0000256" key="1">
    <source>
        <dbReference type="ARBA" id="ARBA00004604"/>
    </source>
</evidence>
<dbReference type="AlphaFoldDB" id="R8BGM2"/>
<evidence type="ECO:0000259" key="12">
    <source>
        <dbReference type="Pfam" id="PF23233"/>
    </source>
</evidence>
<feature type="compositionally biased region" description="Acidic residues" evidence="10">
    <location>
        <begin position="221"/>
        <end position="231"/>
    </location>
</feature>
<dbReference type="InterPro" id="IPR013949">
    <property type="entry name" value="Utp6"/>
</dbReference>
<dbReference type="GO" id="GO:0005681">
    <property type="term" value="C:spliceosomal complex"/>
    <property type="evidence" value="ECO:0007669"/>
    <property type="project" value="UniProtKB-KW"/>
</dbReference>
<feature type="domain" description="Pre-mRNA-splicing factor Syf1-like N-terminal HAT-repeats" evidence="12">
    <location>
        <begin position="95"/>
        <end position="186"/>
    </location>
</feature>
<name>R8BGM2_PHAM7</name>
<dbReference type="InterPro" id="IPR011990">
    <property type="entry name" value="TPR-like_helical_dom_sf"/>
</dbReference>
<dbReference type="SUPFAM" id="SSF48452">
    <property type="entry name" value="TPR-like"/>
    <property type="match status" value="1"/>
</dbReference>
<comment type="similarity">
    <text evidence="3">Belongs to the UTP6 family.</text>
</comment>
<dbReference type="SMART" id="SM00386">
    <property type="entry name" value="HAT"/>
    <property type="match status" value="3"/>
</dbReference>